<evidence type="ECO:0000313" key="3">
    <source>
        <dbReference type="Proteomes" id="UP000007800"/>
    </source>
</evidence>
<organism evidence="3">
    <name type="scientific">Perkinsus marinus (strain ATCC 50983 / TXsc)</name>
    <dbReference type="NCBI Taxonomy" id="423536"/>
    <lineage>
        <taxon>Eukaryota</taxon>
        <taxon>Sar</taxon>
        <taxon>Alveolata</taxon>
        <taxon>Perkinsozoa</taxon>
        <taxon>Perkinsea</taxon>
        <taxon>Perkinsida</taxon>
        <taxon>Perkinsidae</taxon>
        <taxon>Perkinsus</taxon>
    </lineage>
</organism>
<protein>
    <submittedName>
        <fullName evidence="2">Uncharacterized protein</fullName>
    </submittedName>
</protein>
<dbReference type="Proteomes" id="UP000007800">
    <property type="component" value="Unassembled WGS sequence"/>
</dbReference>
<evidence type="ECO:0000313" key="2">
    <source>
        <dbReference type="EMBL" id="EER16796.1"/>
    </source>
</evidence>
<keyword evidence="1" id="KW-0732">Signal</keyword>
<dbReference type="GeneID" id="9063919"/>
<name>C5KFD6_PERM5</name>
<feature type="signal peptide" evidence="1">
    <location>
        <begin position="1"/>
        <end position="19"/>
    </location>
</feature>
<dbReference type="OrthoDB" id="486187at2759"/>
<dbReference type="InParanoid" id="C5KFD6"/>
<sequence length="240" mass="26494">MPSAYGSLLLATVMEAALGVLDAPLKITADYPAGCYGGPGPGEGSNITDMLAPSCIYSMESNTTDGSYREVAGIILNTNRPGHYGSMSVNITVSSPTRTREPDILVVTDGWAHLSVGDETRDFWWNPAPGKNSYGPDRVFVFFRVPTIDFGTLPRNVSVWSSWDSLIGGAQSDGLGLRVSHKCSSNVPYSEFYSRQEILIKRVRGGWYYLVKYEFFDFSPMLEDYTKYVIRGNLQNVNIL</sequence>
<feature type="chain" id="PRO_5002954328" evidence="1">
    <location>
        <begin position="20"/>
        <end position="240"/>
    </location>
</feature>
<evidence type="ECO:0000256" key="1">
    <source>
        <dbReference type="SAM" id="SignalP"/>
    </source>
</evidence>
<proteinExistence type="predicted"/>
<gene>
    <name evidence="2" type="ORF">Pmar_PMAR020324</name>
</gene>
<dbReference type="AlphaFoldDB" id="C5KFD6"/>
<keyword evidence="3" id="KW-1185">Reference proteome</keyword>
<dbReference type="EMBL" id="GG672728">
    <property type="protein sequence ID" value="EER16796.1"/>
    <property type="molecule type" value="Genomic_DNA"/>
</dbReference>
<dbReference type="OMA" id="MVIMAPR"/>
<dbReference type="RefSeq" id="XP_002785000.1">
    <property type="nucleotide sequence ID" value="XM_002784954.1"/>
</dbReference>
<accession>C5KFD6</accession>
<reference evidence="2 3" key="1">
    <citation type="submission" date="2008-07" db="EMBL/GenBank/DDBJ databases">
        <authorList>
            <person name="El-Sayed N."/>
            <person name="Caler E."/>
            <person name="Inman J."/>
            <person name="Amedeo P."/>
            <person name="Hass B."/>
            <person name="Wortman J."/>
        </authorList>
    </citation>
    <scope>NUCLEOTIDE SEQUENCE [LARGE SCALE GENOMIC DNA]</scope>
    <source>
        <strain evidence="3">ATCC 50983 / TXsc</strain>
    </source>
</reference>